<dbReference type="GO" id="GO:0006313">
    <property type="term" value="P:DNA transposition"/>
    <property type="evidence" value="ECO:0007669"/>
    <property type="project" value="InterPro"/>
</dbReference>
<dbReference type="PANTHER" id="PTHR33055:SF15">
    <property type="entry name" value="TRANSPOSASE-RELATED"/>
    <property type="match status" value="1"/>
</dbReference>
<dbReference type="InterPro" id="IPR003346">
    <property type="entry name" value="Transposase_20"/>
</dbReference>
<dbReference type="InterPro" id="IPR047650">
    <property type="entry name" value="Transpos_IS110"/>
</dbReference>
<protein>
    <submittedName>
        <fullName evidence="2">Putative transposase</fullName>
    </submittedName>
</protein>
<reference evidence="2" key="1">
    <citation type="submission" date="2010-10" db="EMBL/GenBank/DDBJ databases">
        <title>Diversity of nonribosomal peptide synthetase (NRPS) genes in microbial consortia of marine sponges by cultivation and metagenomics.</title>
        <authorList>
            <person name="Pimentel-Elardo S.M."/>
            <person name="Grozdanov L."/>
            <person name="Proksch S."/>
            <person name="Hentschel U."/>
        </authorList>
    </citation>
    <scope>NUCLEOTIDE SEQUENCE</scope>
</reference>
<evidence type="ECO:0000259" key="1">
    <source>
        <dbReference type="Pfam" id="PF02371"/>
    </source>
</evidence>
<dbReference type="AlphaFoldDB" id="F8S2Z9"/>
<accession>F8S2Z9</accession>
<dbReference type="EMBL" id="HQ456128">
    <property type="protein sequence ID" value="AEH95303.1"/>
    <property type="molecule type" value="Genomic_DNA"/>
</dbReference>
<name>F8S2Z9_9BACT</name>
<dbReference type="Pfam" id="PF02371">
    <property type="entry name" value="Transposase_20"/>
    <property type="match status" value="1"/>
</dbReference>
<evidence type="ECO:0000313" key="2">
    <source>
        <dbReference type="EMBL" id="AEH95303.1"/>
    </source>
</evidence>
<organism evidence="2">
    <name type="scientific">Aplysina aerophoba bacterial symbiont clone AANRPS</name>
    <dbReference type="NCBI Taxonomy" id="1042317"/>
    <lineage>
        <taxon>Bacteria</taxon>
        <taxon>environmental samples</taxon>
    </lineage>
</organism>
<dbReference type="GO" id="GO:0003677">
    <property type="term" value="F:DNA binding"/>
    <property type="evidence" value="ECO:0007669"/>
    <property type="project" value="InterPro"/>
</dbReference>
<proteinExistence type="predicted"/>
<feature type="domain" description="Transposase IS116/IS110/IS902 C-terminal" evidence="1">
    <location>
        <begin position="96"/>
        <end position="178"/>
    </location>
</feature>
<sequence length="251" mass="27865">MKLTRVVTDILGASGRAILAALIAGETDPERLADCTDVRVKASRADIVAAVHGRVTAHHRFLLQLHLTQIDALRAAVENVERQADEVLLPFREAADRLTTMPGVSETVARVIVAEIGVDMSRFPTAGHLVSWAGLCPRLDESAGKRRSTRIRHANPWLKTALIQAAWAAARKNGSYLQSQFRRLKGRRGPKKAIVAVAASMLTAAYYMLRDDKDYHELGGRYLDDRDKHRITQRLLRRLHDLGVEVEVKAA</sequence>
<dbReference type="GO" id="GO:0004803">
    <property type="term" value="F:transposase activity"/>
    <property type="evidence" value="ECO:0007669"/>
    <property type="project" value="InterPro"/>
</dbReference>
<dbReference type="PANTHER" id="PTHR33055">
    <property type="entry name" value="TRANSPOSASE FOR INSERTION SEQUENCE ELEMENT IS1111A"/>
    <property type="match status" value="1"/>
</dbReference>